<dbReference type="STRING" id="1799789.AX660_14250"/>
<dbReference type="EMBL" id="LSNE01000005">
    <property type="protein sequence ID" value="KXI29299.1"/>
    <property type="molecule type" value="Genomic_DNA"/>
</dbReference>
<sequence length="247" mass="28038">MKMFITLITLSMLSWPTLALDIYQQALANSQRPEQDLEADPRRKPEQVLAFFQLKPGQKVLDLFSGGGYYTELASIVVGEQGLVDAHNNNAYLKFIGEEKLLKRYQHQRLNNVTQLHQEANDLTLCEDCYDRVLMILSFHDLYYVDEKSGWPQIHASSLMAKIRRSLKSGGLVGIVDHNAITGASIEVAQSLHRIDPKLIKDYMTQWGFSFKAESTVLANPQDKGDLPMWDPSVKGHTNRAVMLFKK</sequence>
<evidence type="ECO:0000313" key="2">
    <source>
        <dbReference type="EMBL" id="KXI29299.1"/>
    </source>
</evidence>
<dbReference type="InterPro" id="IPR016980">
    <property type="entry name" value="S-AdoMet-dep_MeTrfase_Alr7345"/>
</dbReference>
<feature type="chain" id="PRO_5007469293" description="Methyltransferase type 11" evidence="1">
    <location>
        <begin position="20"/>
        <end position="247"/>
    </location>
</feature>
<keyword evidence="1" id="KW-0732">Signal</keyword>
<name>A0A136A231_9ALTE</name>
<evidence type="ECO:0008006" key="4">
    <source>
        <dbReference type="Google" id="ProtNLM"/>
    </source>
</evidence>
<evidence type="ECO:0000313" key="3">
    <source>
        <dbReference type="Proteomes" id="UP000070299"/>
    </source>
</evidence>
<dbReference type="Proteomes" id="UP000070299">
    <property type="component" value="Unassembled WGS sequence"/>
</dbReference>
<evidence type="ECO:0000256" key="1">
    <source>
        <dbReference type="SAM" id="SignalP"/>
    </source>
</evidence>
<dbReference type="SUPFAM" id="SSF53335">
    <property type="entry name" value="S-adenosyl-L-methionine-dependent methyltransferases"/>
    <property type="match status" value="1"/>
</dbReference>
<accession>A0A136A231</accession>
<keyword evidence="3" id="KW-1185">Reference proteome</keyword>
<proteinExistence type="predicted"/>
<dbReference type="Gene3D" id="3.40.50.150">
    <property type="entry name" value="Vaccinia Virus protein VP39"/>
    <property type="match status" value="1"/>
</dbReference>
<dbReference type="RefSeq" id="WP_068376518.1">
    <property type="nucleotide sequence ID" value="NZ_LSNE01000005.1"/>
</dbReference>
<dbReference type="AlphaFoldDB" id="A0A136A231"/>
<dbReference type="InterPro" id="IPR029063">
    <property type="entry name" value="SAM-dependent_MTases_sf"/>
</dbReference>
<protein>
    <recommendedName>
        <fullName evidence="4">Methyltransferase type 11</fullName>
    </recommendedName>
</protein>
<organism evidence="2 3">
    <name type="scientific">Paraglaciecola hydrolytica</name>
    <dbReference type="NCBI Taxonomy" id="1799789"/>
    <lineage>
        <taxon>Bacteria</taxon>
        <taxon>Pseudomonadati</taxon>
        <taxon>Pseudomonadota</taxon>
        <taxon>Gammaproteobacteria</taxon>
        <taxon>Alteromonadales</taxon>
        <taxon>Alteromonadaceae</taxon>
        <taxon>Paraglaciecola</taxon>
    </lineage>
</organism>
<feature type="signal peptide" evidence="1">
    <location>
        <begin position="1"/>
        <end position="19"/>
    </location>
</feature>
<dbReference type="PIRSF" id="PIRSF031679">
    <property type="entry name" value="Mtase_Alr7345_prd"/>
    <property type="match status" value="1"/>
</dbReference>
<dbReference type="OrthoDB" id="9801692at2"/>
<comment type="caution">
    <text evidence="2">The sequence shown here is derived from an EMBL/GenBank/DDBJ whole genome shotgun (WGS) entry which is preliminary data.</text>
</comment>
<reference evidence="3" key="1">
    <citation type="submission" date="2016-02" db="EMBL/GenBank/DDBJ databases">
        <authorList>
            <person name="Schultz-Johansen M."/>
            <person name="Glaring M.A."/>
            <person name="Bech P.K."/>
            <person name="Stougaard P."/>
        </authorList>
    </citation>
    <scope>NUCLEOTIDE SEQUENCE [LARGE SCALE GENOMIC DNA]</scope>
    <source>
        <strain evidence="3">S66</strain>
    </source>
</reference>
<gene>
    <name evidence="2" type="ORF">AX660_14250</name>
</gene>